<dbReference type="OrthoDB" id="612216at2759"/>
<keyword evidence="2" id="KW-1185">Reference proteome</keyword>
<dbReference type="AlphaFoldDB" id="A0A087H9Y5"/>
<reference evidence="2" key="1">
    <citation type="journal article" date="2015" name="Nat. Plants">
        <title>Genome expansion of Arabis alpina linked with retrotransposition and reduced symmetric DNA methylation.</title>
        <authorList>
            <person name="Willing E.M."/>
            <person name="Rawat V."/>
            <person name="Mandakova T."/>
            <person name="Maumus F."/>
            <person name="James G.V."/>
            <person name="Nordstroem K.J."/>
            <person name="Becker C."/>
            <person name="Warthmann N."/>
            <person name="Chica C."/>
            <person name="Szarzynska B."/>
            <person name="Zytnicki M."/>
            <person name="Albani M.C."/>
            <person name="Kiefer C."/>
            <person name="Bergonzi S."/>
            <person name="Castaings L."/>
            <person name="Mateos J.L."/>
            <person name="Berns M.C."/>
            <person name="Bujdoso N."/>
            <person name="Piofczyk T."/>
            <person name="de Lorenzo L."/>
            <person name="Barrero-Sicilia C."/>
            <person name="Mateos I."/>
            <person name="Piednoel M."/>
            <person name="Hagmann J."/>
            <person name="Chen-Min-Tao R."/>
            <person name="Iglesias-Fernandez R."/>
            <person name="Schuster S.C."/>
            <person name="Alonso-Blanco C."/>
            <person name="Roudier F."/>
            <person name="Carbonero P."/>
            <person name="Paz-Ares J."/>
            <person name="Davis S.J."/>
            <person name="Pecinka A."/>
            <person name="Quesneville H."/>
            <person name="Colot V."/>
            <person name="Lysak M.A."/>
            <person name="Weigel D."/>
            <person name="Coupland G."/>
            <person name="Schneeberger K."/>
        </authorList>
    </citation>
    <scope>NUCLEOTIDE SEQUENCE [LARGE SCALE GENOMIC DNA]</scope>
    <source>
        <strain evidence="2">cv. Pajares</strain>
    </source>
</reference>
<evidence type="ECO:0000313" key="2">
    <source>
        <dbReference type="Proteomes" id="UP000029120"/>
    </source>
</evidence>
<evidence type="ECO:0008006" key="3">
    <source>
        <dbReference type="Google" id="ProtNLM"/>
    </source>
</evidence>
<name>A0A087H9Y5_ARAAL</name>
<evidence type="ECO:0000313" key="1">
    <source>
        <dbReference type="EMBL" id="KFK38937.1"/>
    </source>
</evidence>
<dbReference type="Gramene" id="KFK38937">
    <property type="protein sequence ID" value="KFK38937"/>
    <property type="gene ID" value="AALP_AA3G179500"/>
</dbReference>
<sequence>MEMFHVLPEAIPAFEKLSCISVSRFHFRWFPLVMLIKNSPNLKTLIIKGPLLYGRVDNESVGECVSEYSFLSSCPVEVLKITEYNAPSLGRSARASPRFDRVQNQGQV</sequence>
<proteinExistence type="predicted"/>
<gene>
    <name evidence="1" type="ordered locus">AALP_Aa3g179500</name>
</gene>
<protein>
    <recommendedName>
        <fullName evidence="3">FBD domain-containing protein</fullName>
    </recommendedName>
</protein>
<dbReference type="Proteomes" id="UP000029120">
    <property type="component" value="Chromosome 3"/>
</dbReference>
<dbReference type="EMBL" id="CM002871">
    <property type="protein sequence ID" value="KFK38937.1"/>
    <property type="molecule type" value="Genomic_DNA"/>
</dbReference>
<accession>A0A087H9Y5</accession>
<organism evidence="1 2">
    <name type="scientific">Arabis alpina</name>
    <name type="common">Alpine rock-cress</name>
    <dbReference type="NCBI Taxonomy" id="50452"/>
    <lineage>
        <taxon>Eukaryota</taxon>
        <taxon>Viridiplantae</taxon>
        <taxon>Streptophyta</taxon>
        <taxon>Embryophyta</taxon>
        <taxon>Tracheophyta</taxon>
        <taxon>Spermatophyta</taxon>
        <taxon>Magnoliopsida</taxon>
        <taxon>eudicotyledons</taxon>
        <taxon>Gunneridae</taxon>
        <taxon>Pentapetalae</taxon>
        <taxon>rosids</taxon>
        <taxon>malvids</taxon>
        <taxon>Brassicales</taxon>
        <taxon>Brassicaceae</taxon>
        <taxon>Arabideae</taxon>
        <taxon>Arabis</taxon>
    </lineage>
</organism>